<dbReference type="SUPFAM" id="SSF55811">
    <property type="entry name" value="Nudix"/>
    <property type="match status" value="1"/>
</dbReference>
<dbReference type="Pfam" id="PF00293">
    <property type="entry name" value="NUDIX"/>
    <property type="match status" value="1"/>
</dbReference>
<dbReference type="PROSITE" id="PS00893">
    <property type="entry name" value="NUDIX_BOX"/>
    <property type="match status" value="1"/>
</dbReference>
<accession>A0A9D2EIA3</accession>
<dbReference type="PRINTS" id="PR00502">
    <property type="entry name" value="NUDIXFAMILY"/>
</dbReference>
<dbReference type="InterPro" id="IPR015797">
    <property type="entry name" value="NUDIX_hydrolase-like_dom_sf"/>
</dbReference>
<evidence type="ECO:0000256" key="4">
    <source>
        <dbReference type="RuleBase" id="RU003476"/>
    </source>
</evidence>
<keyword evidence="3 4" id="KW-0378">Hydrolase</keyword>
<name>A0A9D2EIA3_9MICO</name>
<dbReference type="PANTHER" id="PTHR43046:SF14">
    <property type="entry name" value="MUTT_NUDIX FAMILY PROTEIN"/>
    <property type="match status" value="1"/>
</dbReference>
<evidence type="ECO:0000256" key="2">
    <source>
        <dbReference type="ARBA" id="ARBA00005582"/>
    </source>
</evidence>
<dbReference type="InterPro" id="IPR000086">
    <property type="entry name" value="NUDIX_hydrolase_dom"/>
</dbReference>
<evidence type="ECO:0000313" key="7">
    <source>
        <dbReference type="Proteomes" id="UP000824037"/>
    </source>
</evidence>
<reference evidence="6" key="2">
    <citation type="submission" date="2021-04" db="EMBL/GenBank/DDBJ databases">
        <authorList>
            <person name="Gilroy R."/>
        </authorList>
    </citation>
    <scope>NUCLEOTIDE SEQUENCE</scope>
    <source>
        <strain evidence="6">ChiGjej4B4-7305</strain>
    </source>
</reference>
<dbReference type="Gene3D" id="3.90.79.10">
    <property type="entry name" value="Nucleoside Triphosphate Pyrophosphohydrolase"/>
    <property type="match status" value="1"/>
</dbReference>
<protein>
    <submittedName>
        <fullName evidence="6">NUDIX domain-containing protein</fullName>
    </submittedName>
</protein>
<dbReference type="EMBL" id="DXBY01000304">
    <property type="protein sequence ID" value="HIZ37601.1"/>
    <property type="molecule type" value="Genomic_DNA"/>
</dbReference>
<comment type="caution">
    <text evidence="6">The sequence shown here is derived from an EMBL/GenBank/DDBJ whole genome shotgun (WGS) entry which is preliminary data.</text>
</comment>
<dbReference type="InterPro" id="IPR020476">
    <property type="entry name" value="Nudix_hydrolase"/>
</dbReference>
<dbReference type="CDD" id="cd02883">
    <property type="entry name" value="NUDIX_Hydrolase"/>
    <property type="match status" value="1"/>
</dbReference>
<proteinExistence type="inferred from homology"/>
<comment type="similarity">
    <text evidence="2 4">Belongs to the Nudix hydrolase family.</text>
</comment>
<comment type="cofactor">
    <cofactor evidence="1">
        <name>Mg(2+)</name>
        <dbReference type="ChEBI" id="CHEBI:18420"/>
    </cofactor>
</comment>
<evidence type="ECO:0000259" key="5">
    <source>
        <dbReference type="PROSITE" id="PS51462"/>
    </source>
</evidence>
<dbReference type="PANTHER" id="PTHR43046">
    <property type="entry name" value="GDP-MANNOSE MANNOSYL HYDROLASE"/>
    <property type="match status" value="1"/>
</dbReference>
<reference evidence="6" key="1">
    <citation type="journal article" date="2021" name="PeerJ">
        <title>Extensive microbial diversity within the chicken gut microbiome revealed by metagenomics and culture.</title>
        <authorList>
            <person name="Gilroy R."/>
            <person name="Ravi A."/>
            <person name="Getino M."/>
            <person name="Pursley I."/>
            <person name="Horton D.L."/>
            <person name="Alikhan N.F."/>
            <person name="Baker D."/>
            <person name="Gharbi K."/>
            <person name="Hall N."/>
            <person name="Watson M."/>
            <person name="Adriaenssens E.M."/>
            <person name="Foster-Nyarko E."/>
            <person name="Jarju S."/>
            <person name="Secka A."/>
            <person name="Antonio M."/>
            <person name="Oren A."/>
            <person name="Chaudhuri R.R."/>
            <person name="La Ragione R."/>
            <person name="Hildebrand F."/>
            <person name="Pallen M.J."/>
        </authorList>
    </citation>
    <scope>NUCLEOTIDE SEQUENCE</scope>
    <source>
        <strain evidence="6">ChiGjej4B4-7305</strain>
    </source>
</reference>
<organism evidence="6 7">
    <name type="scientific">Candidatus Ruania gallistercoris</name>
    <dbReference type="NCBI Taxonomy" id="2838746"/>
    <lineage>
        <taxon>Bacteria</taxon>
        <taxon>Bacillati</taxon>
        <taxon>Actinomycetota</taxon>
        <taxon>Actinomycetes</taxon>
        <taxon>Micrococcales</taxon>
        <taxon>Ruaniaceae</taxon>
        <taxon>Ruania</taxon>
    </lineage>
</organism>
<dbReference type="AlphaFoldDB" id="A0A9D2EIA3"/>
<evidence type="ECO:0000313" key="6">
    <source>
        <dbReference type="EMBL" id="HIZ37601.1"/>
    </source>
</evidence>
<dbReference type="Proteomes" id="UP000824037">
    <property type="component" value="Unassembled WGS sequence"/>
</dbReference>
<gene>
    <name evidence="6" type="ORF">H9815_17630</name>
</gene>
<dbReference type="InterPro" id="IPR020084">
    <property type="entry name" value="NUDIX_hydrolase_CS"/>
</dbReference>
<feature type="domain" description="Nudix hydrolase" evidence="5">
    <location>
        <begin position="4"/>
        <end position="141"/>
    </location>
</feature>
<dbReference type="GO" id="GO:0016787">
    <property type="term" value="F:hydrolase activity"/>
    <property type="evidence" value="ECO:0007669"/>
    <property type="project" value="UniProtKB-KW"/>
</dbReference>
<evidence type="ECO:0000256" key="1">
    <source>
        <dbReference type="ARBA" id="ARBA00001946"/>
    </source>
</evidence>
<evidence type="ECO:0000256" key="3">
    <source>
        <dbReference type="ARBA" id="ARBA00022801"/>
    </source>
</evidence>
<dbReference type="PROSITE" id="PS51462">
    <property type="entry name" value="NUDIX"/>
    <property type="match status" value="1"/>
</dbReference>
<sequence>MDFQTRFAAYGVLVDERERILLALWNEGPRLRWTMPGGGAELTETPEETMVREVAEESGYDVQPVRLLGLDSHWIPAERRLHGTGAMKAVRAVFEARITGGELRNEIGGSTDEARWIPLAEVPGLDRVELVDAAIAMWRGSR</sequence>